<feature type="region of interest" description="Disordered" evidence="2">
    <location>
        <begin position="279"/>
        <end position="311"/>
    </location>
</feature>
<dbReference type="InterPro" id="IPR029058">
    <property type="entry name" value="AB_hydrolase_fold"/>
</dbReference>
<dbReference type="Pfam" id="PF00561">
    <property type="entry name" value="Abhydrolase_1"/>
    <property type="match status" value="1"/>
</dbReference>
<reference evidence="4 5" key="1">
    <citation type="journal article" date="2013" name="Genome Announc.">
        <title>Draft Genome Sequence of a Benzothiophene-Desulfurizing Bacterium, Gordona terrae Strain C-6.</title>
        <authorList>
            <person name="Wang W."/>
            <person name="Ma T."/>
            <person name="Ren Y."/>
            <person name="Li G."/>
        </authorList>
    </citation>
    <scope>NUCLEOTIDE SEQUENCE [LARGE SCALE GENOMIC DNA]</scope>
    <source>
        <strain evidence="4 5">C-6</strain>
    </source>
</reference>
<dbReference type="RefSeq" id="WP_010843995.1">
    <property type="nucleotide sequence ID" value="NZ_AQPW01000026.1"/>
</dbReference>
<dbReference type="GO" id="GO:0016787">
    <property type="term" value="F:hydrolase activity"/>
    <property type="evidence" value="ECO:0007669"/>
    <property type="project" value="UniProtKB-KW"/>
</dbReference>
<evidence type="ECO:0000313" key="5">
    <source>
        <dbReference type="Proteomes" id="UP000013569"/>
    </source>
</evidence>
<evidence type="ECO:0000313" key="4">
    <source>
        <dbReference type="EMBL" id="EON31372.1"/>
    </source>
</evidence>
<dbReference type="PANTHER" id="PTHR43329">
    <property type="entry name" value="EPOXIDE HYDROLASE"/>
    <property type="match status" value="1"/>
</dbReference>
<feature type="compositionally biased region" description="Polar residues" evidence="2">
    <location>
        <begin position="284"/>
        <end position="299"/>
    </location>
</feature>
<dbReference type="PRINTS" id="PR00412">
    <property type="entry name" value="EPOXHYDRLASE"/>
</dbReference>
<dbReference type="InterPro" id="IPR000073">
    <property type="entry name" value="AB_hydrolase_1"/>
</dbReference>
<keyword evidence="1 4" id="KW-0378">Hydrolase</keyword>
<organism evidence="4 5">
    <name type="scientific">Gordonia terrae C-6</name>
    <dbReference type="NCBI Taxonomy" id="1316928"/>
    <lineage>
        <taxon>Bacteria</taxon>
        <taxon>Bacillati</taxon>
        <taxon>Actinomycetota</taxon>
        <taxon>Actinomycetes</taxon>
        <taxon>Mycobacteriales</taxon>
        <taxon>Gordoniaceae</taxon>
        <taxon>Gordonia</taxon>
    </lineage>
</organism>
<accession>R7Y5U0</accession>
<protein>
    <submittedName>
        <fullName evidence="4">Alpha/beta hydrolase-like protein</fullName>
    </submittedName>
</protein>
<comment type="caution">
    <text evidence="4">The sequence shown here is derived from an EMBL/GenBank/DDBJ whole genome shotgun (WGS) entry which is preliminary data.</text>
</comment>
<proteinExistence type="predicted"/>
<dbReference type="EMBL" id="AQPW01000026">
    <property type="protein sequence ID" value="EON31372.1"/>
    <property type="molecule type" value="Genomic_DNA"/>
</dbReference>
<dbReference type="SUPFAM" id="SSF53474">
    <property type="entry name" value="alpha/beta-Hydrolases"/>
    <property type="match status" value="1"/>
</dbReference>
<name>R7Y5U0_9ACTN</name>
<feature type="domain" description="AB hydrolase-1" evidence="3">
    <location>
        <begin position="27"/>
        <end position="263"/>
    </location>
</feature>
<evidence type="ECO:0000259" key="3">
    <source>
        <dbReference type="Pfam" id="PF00561"/>
    </source>
</evidence>
<evidence type="ECO:0000256" key="1">
    <source>
        <dbReference type="ARBA" id="ARBA00022801"/>
    </source>
</evidence>
<gene>
    <name evidence="4" type="ORF">GTC6_18011</name>
</gene>
<dbReference type="InterPro" id="IPR000639">
    <property type="entry name" value="Epox_hydrolase-like"/>
</dbReference>
<evidence type="ECO:0000256" key="2">
    <source>
        <dbReference type="SAM" id="MobiDB-lite"/>
    </source>
</evidence>
<sequence length="311" mass="33285">MTTRLTRFDRGPFTFDVTDAGPADGEPIVLLHGFPQRASCWELVAPTLHHNGFRTLAPDQRGYSPGARPTRRRDYVQGELAADVVALLDAAGIGRAHIVGHDWGAIVGWTVAANHPDRVATLTALSVPHPGAFLRAMPHGQIFRSWYMAAFQVPVLPEKLLGAAMRTQPDFGERMGLPQPFASRVATEIGDSGALPGALGWYRAMFLPDKRSTPRPVRVPTTFVWGDADIAIGPAAARLCSGWVEANYEFIVLPGADHWLPEAHPDDVAAAILARVTDHRTRTGSDATDSTPAHGTDTASPAGGPSAQDSA</sequence>
<dbReference type="PATRIC" id="fig|1316928.3.peg.3640"/>
<dbReference type="PRINTS" id="PR00111">
    <property type="entry name" value="ABHYDROLASE"/>
</dbReference>
<dbReference type="AlphaFoldDB" id="R7Y5U0"/>
<dbReference type="OrthoDB" id="2987348at2"/>
<dbReference type="Proteomes" id="UP000013569">
    <property type="component" value="Unassembled WGS sequence"/>
</dbReference>
<dbReference type="Gene3D" id="3.40.50.1820">
    <property type="entry name" value="alpha/beta hydrolase"/>
    <property type="match status" value="1"/>
</dbReference>